<gene>
    <name evidence="4" type="primary">MED11</name>
    <name evidence="6" type="ORF">PTTG_06275</name>
</gene>
<reference evidence="7 8" key="3">
    <citation type="journal article" date="2017" name="G3 (Bethesda)">
        <title>Comparative analysis highlights variable genome content of wheat rusts and divergence of the mating loci.</title>
        <authorList>
            <person name="Cuomo C.A."/>
            <person name="Bakkeren G."/>
            <person name="Khalil H.B."/>
            <person name="Panwar V."/>
            <person name="Joly D."/>
            <person name="Linning R."/>
            <person name="Sakthikumar S."/>
            <person name="Song X."/>
            <person name="Adiconis X."/>
            <person name="Fan L."/>
            <person name="Goldberg J.M."/>
            <person name="Levin J.Z."/>
            <person name="Young S."/>
            <person name="Zeng Q."/>
            <person name="Anikster Y."/>
            <person name="Bruce M."/>
            <person name="Wang M."/>
            <person name="Yin C."/>
            <person name="McCallum B."/>
            <person name="Szabo L.J."/>
            <person name="Hulbert S."/>
            <person name="Chen X."/>
            <person name="Fellers J.P."/>
        </authorList>
    </citation>
    <scope>NUCLEOTIDE SEQUENCE</scope>
    <source>
        <strain evidence="7">isolate 1-1 / race 1 (BBBD)</strain>
        <strain evidence="8">Isolate 1-1 / race 1 (BBBD)</strain>
    </source>
</reference>
<dbReference type="Pfam" id="PF10280">
    <property type="entry name" value="Med11"/>
    <property type="match status" value="1"/>
</dbReference>
<evidence type="ECO:0000313" key="7">
    <source>
        <dbReference type="EnsemblFungi" id="PTTG_06275-t43_1-p1"/>
    </source>
</evidence>
<feature type="compositionally biased region" description="Pro residues" evidence="5">
    <location>
        <begin position="34"/>
        <end position="44"/>
    </location>
</feature>
<dbReference type="AlphaFoldDB" id="A0A0C4EZL6"/>
<feature type="region of interest" description="Disordered" evidence="5">
    <location>
        <begin position="1"/>
        <end position="51"/>
    </location>
</feature>
<dbReference type="OrthoDB" id="3358442at2759"/>
<keyword evidence="4" id="KW-0010">Activator</keyword>
<organism evidence="6">
    <name type="scientific">Puccinia triticina (isolate 1-1 / race 1 (BBBD))</name>
    <name type="common">Brown leaf rust fungus</name>
    <dbReference type="NCBI Taxonomy" id="630390"/>
    <lineage>
        <taxon>Eukaryota</taxon>
        <taxon>Fungi</taxon>
        <taxon>Dikarya</taxon>
        <taxon>Basidiomycota</taxon>
        <taxon>Pucciniomycotina</taxon>
        <taxon>Pucciniomycetes</taxon>
        <taxon>Pucciniales</taxon>
        <taxon>Pucciniaceae</taxon>
        <taxon>Puccinia</taxon>
    </lineage>
</organism>
<dbReference type="EMBL" id="ADAS02000027">
    <property type="protein sequence ID" value="OAV95611.1"/>
    <property type="molecule type" value="Genomic_DNA"/>
</dbReference>
<evidence type="ECO:0000256" key="4">
    <source>
        <dbReference type="RuleBase" id="RU364147"/>
    </source>
</evidence>
<dbReference type="Gene3D" id="1.10.287.3490">
    <property type="match status" value="1"/>
</dbReference>
<proteinExistence type="inferred from homology"/>
<feature type="compositionally biased region" description="Polar residues" evidence="5">
    <location>
        <begin position="93"/>
        <end position="106"/>
    </location>
</feature>
<evidence type="ECO:0000256" key="3">
    <source>
        <dbReference type="ARBA" id="ARBA00023242"/>
    </source>
</evidence>
<dbReference type="Proteomes" id="UP000005240">
    <property type="component" value="Unassembled WGS sequence"/>
</dbReference>
<sequence>MSSPGSSSSSASSASSSSIVFDPNTLQQQQPAPADLPPPPPPTNPDQASNQVLSSLNPTIESSSQSTVFNLSGFSNNSNLLQSQITDLTSLANTQSTVPHASQPASKNAPATAPSRGWMSQRKGKAIHIDDDQASLRNELPGDLESDQSERYTSSTSSQRIIELGVVEDQLAQLLNLASDVLGSLGPSLNEDESTNTAIETFSSSINEYFELLNKIQLGLRTSMSHLRVSRVSTRILFEPAHVSIPNCPVGLGDLTLSANHLSSRPSTHPLHADSLKDKDEEEPPALSLGSLVAERNAWQDLVESLELIKAQRTVL</sequence>
<evidence type="ECO:0000256" key="5">
    <source>
        <dbReference type="SAM" id="MobiDB-lite"/>
    </source>
</evidence>
<reference evidence="7" key="4">
    <citation type="submission" date="2025-05" db="UniProtKB">
        <authorList>
            <consortium name="EnsemblFungi"/>
        </authorList>
    </citation>
    <scope>IDENTIFICATION</scope>
    <source>
        <strain evidence="7">isolate 1-1 / race 1 (BBBD)</strain>
    </source>
</reference>
<comment type="function">
    <text evidence="4">Component of the Mediator complex, a coactivator involved in the regulated transcription of nearly all RNA polymerase II-dependent genes. Mediator functions as a bridge to convey information from gene-specific regulatory proteins to the basal RNA polymerase II transcription machinery. Mediator is recruited to promoters by direct interactions with regulatory proteins and serves as a scaffold for the assembly of a functional pre-initiation complex with RNA polymerase II and the general transcription factors.</text>
</comment>
<comment type="similarity">
    <text evidence="2 4">Belongs to the Mediator complex subunit 11 family.</text>
</comment>
<evidence type="ECO:0000313" key="8">
    <source>
        <dbReference type="Proteomes" id="UP000005240"/>
    </source>
</evidence>
<dbReference type="GO" id="GO:0003712">
    <property type="term" value="F:transcription coregulator activity"/>
    <property type="evidence" value="ECO:0007669"/>
    <property type="project" value="InterPro"/>
</dbReference>
<dbReference type="EnsemblFungi" id="PTTG_06275-t43_1">
    <property type="protein sequence ID" value="PTTG_06275-t43_1-p1"/>
    <property type="gene ID" value="PTTG_06275"/>
</dbReference>
<keyword evidence="4" id="KW-0805">Transcription regulation</keyword>
<keyword evidence="8" id="KW-1185">Reference proteome</keyword>
<protein>
    <recommendedName>
        <fullName evidence="4">Mediator of RNA polymerase II transcription subunit 11</fullName>
    </recommendedName>
    <alternativeName>
        <fullName evidence="4">Mediator complex subunit 11</fullName>
    </alternativeName>
</protein>
<accession>A0A0C4EZL6</accession>
<comment type="subcellular location">
    <subcellularLocation>
        <location evidence="1 4">Nucleus</location>
    </subcellularLocation>
</comment>
<feature type="region of interest" description="Disordered" evidence="5">
    <location>
        <begin position="93"/>
        <end position="155"/>
    </location>
</feature>
<comment type="subunit">
    <text evidence="4">Component of the Mediator complex.</text>
</comment>
<reference evidence="6" key="2">
    <citation type="submission" date="2016-05" db="EMBL/GenBank/DDBJ databases">
        <title>Comparative analysis highlights variable genome content of wheat rusts and divergence of the mating loci.</title>
        <authorList>
            <person name="Cuomo C.A."/>
            <person name="Bakkeren G."/>
            <person name="Szabo L."/>
            <person name="Khalil H."/>
            <person name="Joly D."/>
            <person name="Goldberg J."/>
            <person name="Young S."/>
            <person name="Zeng Q."/>
            <person name="Fellers J."/>
        </authorList>
    </citation>
    <scope>NUCLEOTIDE SEQUENCE [LARGE SCALE GENOMIC DNA]</scope>
    <source>
        <strain evidence="6">1-1 BBBD Race 1</strain>
    </source>
</reference>
<dbReference type="VEuPathDB" id="FungiDB:PTTG_06275"/>
<keyword evidence="4" id="KW-0804">Transcription</keyword>
<keyword evidence="3 4" id="KW-0539">Nucleus</keyword>
<feature type="region of interest" description="Disordered" evidence="5">
    <location>
        <begin position="263"/>
        <end position="286"/>
    </location>
</feature>
<reference evidence="6" key="1">
    <citation type="submission" date="2009-11" db="EMBL/GenBank/DDBJ databases">
        <authorList>
            <consortium name="The Broad Institute Genome Sequencing Platform"/>
            <person name="Ward D."/>
            <person name="Feldgarden M."/>
            <person name="Earl A."/>
            <person name="Young S.K."/>
            <person name="Zeng Q."/>
            <person name="Koehrsen M."/>
            <person name="Alvarado L."/>
            <person name="Berlin A."/>
            <person name="Bochicchio J."/>
            <person name="Borenstein D."/>
            <person name="Chapman S.B."/>
            <person name="Chen Z."/>
            <person name="Engels R."/>
            <person name="Freedman E."/>
            <person name="Gellesch M."/>
            <person name="Goldberg J."/>
            <person name="Griggs A."/>
            <person name="Gujja S."/>
            <person name="Heilman E."/>
            <person name="Heiman D."/>
            <person name="Hepburn T."/>
            <person name="Howarth C."/>
            <person name="Jen D."/>
            <person name="Larson L."/>
            <person name="Lewis B."/>
            <person name="Mehta T."/>
            <person name="Park D."/>
            <person name="Pearson M."/>
            <person name="Roberts A."/>
            <person name="Saif S."/>
            <person name="Shea T."/>
            <person name="Shenoy N."/>
            <person name="Sisk P."/>
            <person name="Stolte C."/>
            <person name="Sykes S."/>
            <person name="Thomson T."/>
            <person name="Walk T."/>
            <person name="White J."/>
            <person name="Yandava C."/>
            <person name="Izard J."/>
            <person name="Baranova O.V."/>
            <person name="Blanton J.M."/>
            <person name="Tanner A.C."/>
            <person name="Dewhirst F.E."/>
            <person name="Haas B."/>
            <person name="Nusbaum C."/>
            <person name="Birren B."/>
        </authorList>
    </citation>
    <scope>NUCLEOTIDE SEQUENCE [LARGE SCALE GENOMIC DNA]</scope>
    <source>
        <strain evidence="6">1-1 BBBD Race 1</strain>
    </source>
</reference>
<dbReference type="GO" id="GO:0006357">
    <property type="term" value="P:regulation of transcription by RNA polymerase II"/>
    <property type="evidence" value="ECO:0007669"/>
    <property type="project" value="InterPro"/>
</dbReference>
<dbReference type="InterPro" id="IPR019404">
    <property type="entry name" value="Mediator_Med11"/>
</dbReference>
<evidence type="ECO:0000256" key="2">
    <source>
        <dbReference type="ARBA" id="ARBA00008186"/>
    </source>
</evidence>
<evidence type="ECO:0000256" key="1">
    <source>
        <dbReference type="ARBA" id="ARBA00004123"/>
    </source>
</evidence>
<feature type="compositionally biased region" description="Low complexity" evidence="5">
    <location>
        <begin position="1"/>
        <end position="18"/>
    </location>
</feature>
<evidence type="ECO:0000313" key="6">
    <source>
        <dbReference type="EMBL" id="OAV95611.1"/>
    </source>
</evidence>
<dbReference type="GO" id="GO:0016592">
    <property type="term" value="C:mediator complex"/>
    <property type="evidence" value="ECO:0007669"/>
    <property type="project" value="InterPro"/>
</dbReference>
<name>A0A0C4EZL6_PUCT1</name>